<keyword evidence="3" id="KW-1185">Reference proteome</keyword>
<dbReference type="InterPro" id="IPR025510">
    <property type="entry name" value="DUF4397"/>
</dbReference>
<name>A0A179DLB0_9SPHI</name>
<dbReference type="EMBL" id="LWHJ01000011">
    <property type="protein sequence ID" value="OAQ41896.1"/>
    <property type="molecule type" value="Genomic_DNA"/>
</dbReference>
<sequence length="232" mass="25683">MKILNKNIFFIILIIGYLSACTAPPEKTYLGTASLRIVNAVPERYNLTFFINDTSKTPIALNFSDSLAYQNVNAGTSLIYTKASGNTVNRSDLTFLFLPKENYTVFIAGKISKDSLSYISFKDSLNNPTQGKAKVRFINTSYNSSSLDALFSNRTTDSVYNYGNIGFRAGSNYLEFRPGSYYIKIKQTGGKTVLVNKTAIDIKAGKIYTLWAKGLIKGTTNFNLDVGILNDN</sequence>
<accession>A0A179DLB0</accession>
<protein>
    <recommendedName>
        <fullName evidence="1">DUF4397 domain-containing protein</fullName>
    </recommendedName>
</protein>
<comment type="caution">
    <text evidence="2">The sequence shown here is derived from an EMBL/GenBank/DDBJ whole genome shotgun (WGS) entry which is preliminary data.</text>
</comment>
<dbReference type="Proteomes" id="UP000078459">
    <property type="component" value="Unassembled WGS sequence"/>
</dbReference>
<dbReference type="AlphaFoldDB" id="A0A179DLB0"/>
<evidence type="ECO:0000259" key="1">
    <source>
        <dbReference type="Pfam" id="PF14344"/>
    </source>
</evidence>
<dbReference type="OrthoDB" id="9792011at2"/>
<reference evidence="2 3" key="2">
    <citation type="submission" date="2016-06" db="EMBL/GenBank/DDBJ databases">
        <title>Pedobacter psychrophilus sp. nov., isolated from Antarctic fragmentary rock.</title>
        <authorList>
            <person name="Svec P."/>
        </authorList>
    </citation>
    <scope>NUCLEOTIDE SEQUENCE [LARGE SCALE GENOMIC DNA]</scope>
    <source>
        <strain evidence="2 3">CCM 8644</strain>
    </source>
</reference>
<evidence type="ECO:0000313" key="3">
    <source>
        <dbReference type="Proteomes" id="UP000078459"/>
    </source>
</evidence>
<evidence type="ECO:0000313" key="2">
    <source>
        <dbReference type="EMBL" id="OAQ41896.1"/>
    </source>
</evidence>
<feature type="domain" description="DUF4397" evidence="1">
    <location>
        <begin position="33"/>
        <end position="148"/>
    </location>
</feature>
<proteinExistence type="predicted"/>
<gene>
    <name evidence="2" type="ORF">A5893_01905</name>
</gene>
<organism evidence="2 3">
    <name type="scientific">Pedobacter psychrophilus</name>
    <dbReference type="NCBI Taxonomy" id="1826909"/>
    <lineage>
        <taxon>Bacteria</taxon>
        <taxon>Pseudomonadati</taxon>
        <taxon>Bacteroidota</taxon>
        <taxon>Sphingobacteriia</taxon>
        <taxon>Sphingobacteriales</taxon>
        <taxon>Sphingobacteriaceae</taxon>
        <taxon>Pedobacter</taxon>
    </lineage>
</organism>
<dbReference type="RefSeq" id="WP_068820931.1">
    <property type="nucleotide sequence ID" value="NZ_LWHJ01000011.1"/>
</dbReference>
<dbReference type="Pfam" id="PF14344">
    <property type="entry name" value="DUF4397"/>
    <property type="match status" value="1"/>
</dbReference>
<reference evidence="2 3" key="1">
    <citation type="submission" date="2016-04" db="EMBL/GenBank/DDBJ databases">
        <authorList>
            <person name="Evans L.H."/>
            <person name="Alamgir A."/>
            <person name="Owens N."/>
            <person name="Weber N.D."/>
            <person name="Virtaneva K."/>
            <person name="Barbian K."/>
            <person name="Babar A."/>
            <person name="Rosenke K."/>
        </authorList>
    </citation>
    <scope>NUCLEOTIDE SEQUENCE [LARGE SCALE GENOMIC DNA]</scope>
    <source>
        <strain evidence="2 3">CCM 8644</strain>
    </source>
</reference>
<dbReference type="STRING" id="1826909.A5893_01905"/>